<sequence length="218" mass="24533">MVFKAHWDAVREIFLDYPRRVQLEQRPGGGAYIRCKAERCKNGAYQKHVDGEFFESYERGKNRGQNFNGDAPLGYCSSRRQRGDGRRMAEELRVHGQGPNGNTGNFDDYDYLFKLVNRPKRDERWTPVFTHGGPFLSVRRHCEGISNGRASGGEHAGPSNLMALTASPHNLVNLVATNSCRTGLRHPSPGSLLLTMPGFLVLRIYSLLTVLKQKSLLQ</sequence>
<dbReference type="AlphaFoldDB" id="A0A183J329"/>
<reference evidence="3" key="1">
    <citation type="submission" date="2016-06" db="UniProtKB">
        <authorList>
            <consortium name="WormBaseParasite"/>
        </authorList>
    </citation>
    <scope>IDENTIFICATION</scope>
</reference>
<organism evidence="3">
    <name type="scientific">Soboliphyme baturini</name>
    <dbReference type="NCBI Taxonomy" id="241478"/>
    <lineage>
        <taxon>Eukaryota</taxon>
        <taxon>Metazoa</taxon>
        <taxon>Ecdysozoa</taxon>
        <taxon>Nematoda</taxon>
        <taxon>Enoplea</taxon>
        <taxon>Dorylaimia</taxon>
        <taxon>Dioctophymatida</taxon>
        <taxon>Dioctophymatoidea</taxon>
        <taxon>Soboliphymatidae</taxon>
        <taxon>Soboliphyme</taxon>
    </lineage>
</organism>
<accession>A0A183J329</accession>
<evidence type="ECO:0000313" key="1">
    <source>
        <dbReference type="EMBL" id="VDP30463.1"/>
    </source>
</evidence>
<evidence type="ECO:0000313" key="2">
    <source>
        <dbReference type="Proteomes" id="UP000270296"/>
    </source>
</evidence>
<protein>
    <submittedName>
        <fullName evidence="3">HNHc domain-containing protein</fullName>
    </submittedName>
</protein>
<dbReference type="EMBL" id="UZAM01013855">
    <property type="protein sequence ID" value="VDP30463.1"/>
    <property type="molecule type" value="Genomic_DNA"/>
</dbReference>
<dbReference type="WBParaSite" id="SBAD_0001064101-mRNA-1">
    <property type="protein sequence ID" value="SBAD_0001064101-mRNA-1"/>
    <property type="gene ID" value="SBAD_0001064101"/>
</dbReference>
<keyword evidence="2" id="KW-1185">Reference proteome</keyword>
<name>A0A183J329_9BILA</name>
<gene>
    <name evidence="1" type="ORF">SBAD_LOCUS10277</name>
</gene>
<proteinExistence type="predicted"/>
<dbReference type="Proteomes" id="UP000270296">
    <property type="component" value="Unassembled WGS sequence"/>
</dbReference>
<evidence type="ECO:0000313" key="3">
    <source>
        <dbReference type="WBParaSite" id="SBAD_0001064101-mRNA-1"/>
    </source>
</evidence>
<reference evidence="1 2" key="2">
    <citation type="submission" date="2018-11" db="EMBL/GenBank/DDBJ databases">
        <authorList>
            <consortium name="Pathogen Informatics"/>
        </authorList>
    </citation>
    <scope>NUCLEOTIDE SEQUENCE [LARGE SCALE GENOMIC DNA]</scope>
</reference>